<feature type="compositionally biased region" description="Polar residues" evidence="1">
    <location>
        <begin position="377"/>
        <end position="387"/>
    </location>
</feature>
<dbReference type="VEuPathDB" id="ToxoDB:CSUI_007452"/>
<sequence length="427" mass="44024">METEPSISTVGRNMTDQAVTRSPSTSRQRQPPAEAGGTVPRCDSAAGADLTRDPVLLEQVPSPKPPSHTVASAQSAVLPPQAKGAPRRKERQNQAAEADSANNVPGTAIDITCGRKATVQPATRSDSSSPALATVPLESPPGDLVSGRPQMDVLSLQDTLGRLQGQQSLPPVSVPNYGDGLHRGVNETVSVAATFSAVSPAAKGEPCERSSRFTALAASSSGSIASHDVTDETESRRRSLESGNGLAKAPRRASAVSTGGEIACSGAARGGPEEAALWESRRSAPRAPVCELADRGFTHSVNEAGSGAAEPACVPEAAVGSLNPPRTELADFHTRDTGAGSTEFPSISDPSKNAQVSTHHGGKVAQQPLLGKKEAAQESSLALSENSKCAEINPQLDTGQGSLEGQDRVIPAQREDSGEGYETVQAM</sequence>
<feature type="region of interest" description="Disordered" evidence="1">
    <location>
        <begin position="1"/>
        <end position="146"/>
    </location>
</feature>
<name>A0A2C6KQL7_9APIC</name>
<evidence type="ECO:0000313" key="2">
    <source>
        <dbReference type="EMBL" id="PHJ18734.1"/>
    </source>
</evidence>
<evidence type="ECO:0000256" key="1">
    <source>
        <dbReference type="SAM" id="MobiDB-lite"/>
    </source>
</evidence>
<dbReference type="GeneID" id="94430808"/>
<feature type="compositionally biased region" description="Basic and acidic residues" evidence="1">
    <location>
        <begin position="228"/>
        <end position="240"/>
    </location>
</feature>
<accession>A0A2C6KQL7</accession>
<dbReference type="AlphaFoldDB" id="A0A2C6KQL7"/>
<feature type="region of interest" description="Disordered" evidence="1">
    <location>
        <begin position="321"/>
        <end position="427"/>
    </location>
</feature>
<dbReference type="RefSeq" id="XP_067920440.1">
    <property type="nucleotide sequence ID" value="XM_068067597.1"/>
</dbReference>
<keyword evidence="3" id="KW-1185">Reference proteome</keyword>
<feature type="compositionally biased region" description="Polar residues" evidence="1">
    <location>
        <begin position="1"/>
        <end position="29"/>
    </location>
</feature>
<dbReference type="Proteomes" id="UP000221165">
    <property type="component" value="Unassembled WGS sequence"/>
</dbReference>
<dbReference type="EMBL" id="MIGC01003933">
    <property type="protein sequence ID" value="PHJ18734.1"/>
    <property type="molecule type" value="Genomic_DNA"/>
</dbReference>
<comment type="caution">
    <text evidence="2">The sequence shown here is derived from an EMBL/GenBank/DDBJ whole genome shotgun (WGS) entry which is preliminary data.</text>
</comment>
<evidence type="ECO:0000313" key="3">
    <source>
        <dbReference type="Proteomes" id="UP000221165"/>
    </source>
</evidence>
<gene>
    <name evidence="2" type="ORF">CSUI_007452</name>
</gene>
<protein>
    <submittedName>
        <fullName evidence="2">Uncharacterized protein</fullName>
    </submittedName>
</protein>
<reference evidence="2 3" key="1">
    <citation type="journal article" date="2017" name="Int. J. Parasitol.">
        <title>The genome of the protozoan parasite Cystoisospora suis and a reverse vaccinology approach to identify vaccine candidates.</title>
        <authorList>
            <person name="Palmieri N."/>
            <person name="Shrestha A."/>
            <person name="Ruttkowski B."/>
            <person name="Beck T."/>
            <person name="Vogl C."/>
            <person name="Tomley F."/>
            <person name="Blake D.P."/>
            <person name="Joachim A."/>
        </authorList>
    </citation>
    <scope>NUCLEOTIDE SEQUENCE [LARGE SCALE GENOMIC DNA]</scope>
    <source>
        <strain evidence="2 3">Wien I</strain>
    </source>
</reference>
<feature type="compositionally biased region" description="Polar residues" evidence="1">
    <location>
        <begin position="339"/>
        <end position="358"/>
    </location>
</feature>
<proteinExistence type="predicted"/>
<organism evidence="2 3">
    <name type="scientific">Cystoisospora suis</name>
    <dbReference type="NCBI Taxonomy" id="483139"/>
    <lineage>
        <taxon>Eukaryota</taxon>
        <taxon>Sar</taxon>
        <taxon>Alveolata</taxon>
        <taxon>Apicomplexa</taxon>
        <taxon>Conoidasida</taxon>
        <taxon>Coccidia</taxon>
        <taxon>Eucoccidiorida</taxon>
        <taxon>Eimeriorina</taxon>
        <taxon>Sarcocystidae</taxon>
        <taxon>Cystoisospora</taxon>
    </lineage>
</organism>
<feature type="non-terminal residue" evidence="2">
    <location>
        <position position="427"/>
    </location>
</feature>
<feature type="region of interest" description="Disordered" evidence="1">
    <location>
        <begin position="219"/>
        <end position="254"/>
    </location>
</feature>
<feature type="compositionally biased region" description="Polar residues" evidence="1">
    <location>
        <begin position="120"/>
        <end position="131"/>
    </location>
</feature>